<dbReference type="HOGENOM" id="CLU_811207_0_0_6"/>
<dbReference type="AlphaFoldDB" id="A0A077PQ44"/>
<dbReference type="InterPro" id="IPR003819">
    <property type="entry name" value="TauD/TfdA-like"/>
</dbReference>
<evidence type="ECO:0000259" key="2">
    <source>
        <dbReference type="Pfam" id="PF02668"/>
    </source>
</evidence>
<dbReference type="InterPro" id="IPR042098">
    <property type="entry name" value="TauD-like_sf"/>
</dbReference>
<dbReference type="Pfam" id="PF02668">
    <property type="entry name" value="TauD"/>
    <property type="match status" value="1"/>
</dbReference>
<gene>
    <name evidence="3" type="ORF">XBKB1_1270002</name>
</gene>
<dbReference type="Gene3D" id="3.60.130.10">
    <property type="entry name" value="Clavaminate synthase-like"/>
    <property type="match status" value="1"/>
</dbReference>
<name>A0A077PQ44_XENBV</name>
<feature type="domain" description="TauD/TfdA-like" evidence="2">
    <location>
        <begin position="172"/>
        <end position="324"/>
    </location>
</feature>
<sequence length="346" mass="39297">MRHLSRNVKLSSLGLSLDLSDFNLKDIITKNKFTIYNQEISPYIVKSIAEENIRKQLANDFDVYSELSWFSERQKYGYLLMRNCFSTDKLPPTPCNDEAPDASLWIEPASTLMAMLGVTGHTVSSYLNEMQGRLAHMVMPAKNNEKSWSRSTKPLSPHTEVVNGHWSEMLPDDTRNQVIAPEVFALACLRNPTQAATTVWSLDDILNNLSYSTIEQLMKPEYIASSQSSFDVNSKIENVSVIGDINGRLVIRYSHSKLTGINDEANEALEKLKTHLSDLKYINRVVLQPGDVLIINNRIALHGRDNLSSSANYDGNDRWLIRMYGFSHNSWKKLKHLPEKQHIVLA</sequence>
<accession>A0A077PQ44</accession>
<protein>
    <recommendedName>
        <fullName evidence="2">TauD/TfdA-like domain-containing protein</fullName>
    </recommendedName>
</protein>
<comment type="caution">
    <text evidence="3">The sequence shown here is derived from an EMBL/GenBank/DDBJ whole genome shotgun (WGS) entry which is preliminary data.</text>
</comment>
<evidence type="ECO:0000256" key="1">
    <source>
        <dbReference type="ARBA" id="ARBA00023002"/>
    </source>
</evidence>
<dbReference type="EMBL" id="CBSZ010000032">
    <property type="protein sequence ID" value="CDH22657.1"/>
    <property type="molecule type" value="Genomic_DNA"/>
</dbReference>
<dbReference type="SUPFAM" id="SSF51197">
    <property type="entry name" value="Clavaminate synthase-like"/>
    <property type="match status" value="1"/>
</dbReference>
<organism evidence="3">
    <name type="scientific">Xenorhabdus bovienii str. kraussei Becker Underwood</name>
    <dbReference type="NCBI Taxonomy" id="1398204"/>
    <lineage>
        <taxon>Bacteria</taxon>
        <taxon>Pseudomonadati</taxon>
        <taxon>Pseudomonadota</taxon>
        <taxon>Gammaproteobacteria</taxon>
        <taxon>Enterobacterales</taxon>
        <taxon>Morganellaceae</taxon>
        <taxon>Xenorhabdus</taxon>
    </lineage>
</organism>
<dbReference type="Proteomes" id="UP000028493">
    <property type="component" value="Unassembled WGS sequence"/>
</dbReference>
<dbReference type="GO" id="GO:0016706">
    <property type="term" value="F:2-oxoglutarate-dependent dioxygenase activity"/>
    <property type="evidence" value="ECO:0007669"/>
    <property type="project" value="UniProtKB-ARBA"/>
</dbReference>
<keyword evidence="1" id="KW-0560">Oxidoreductase</keyword>
<evidence type="ECO:0000313" key="3">
    <source>
        <dbReference type="EMBL" id="CDH22657.1"/>
    </source>
</evidence>
<proteinExistence type="predicted"/>
<reference evidence="3" key="1">
    <citation type="submission" date="2013-07" db="EMBL/GenBank/DDBJ databases">
        <title>Sub-species coevolution in mutualistic symbiosis.</title>
        <authorList>
            <person name="Murfin K."/>
            <person name="Klassen J."/>
            <person name="Lee M."/>
            <person name="Forst S."/>
            <person name="Stock P."/>
            <person name="Goodrich-Blair H."/>
        </authorList>
    </citation>
    <scope>NUCLEOTIDE SEQUENCE [LARGE SCALE GENOMIC DNA]</scope>
    <source>
        <strain evidence="3">Kraussei Becker Underwood</strain>
    </source>
</reference>